<reference evidence="8 9" key="1">
    <citation type="submission" date="2019-04" db="EMBL/GenBank/DDBJ databases">
        <title>Trinickia sp. 7GSK02, isolated from subtropical forest soil.</title>
        <authorList>
            <person name="Gao Z.-H."/>
            <person name="Qiu L.-H."/>
        </authorList>
    </citation>
    <scope>NUCLEOTIDE SEQUENCE [LARGE SCALE GENOMIC DNA]</scope>
    <source>
        <strain evidence="8 9">7GSK02</strain>
    </source>
</reference>
<feature type="transmembrane region" description="Helical" evidence="7">
    <location>
        <begin position="122"/>
        <end position="140"/>
    </location>
</feature>
<evidence type="ECO:0000256" key="1">
    <source>
        <dbReference type="ARBA" id="ARBA00004651"/>
    </source>
</evidence>
<evidence type="ECO:0000256" key="6">
    <source>
        <dbReference type="ARBA" id="ARBA00023136"/>
    </source>
</evidence>
<dbReference type="AlphaFoldDB" id="A0A4V5PKE4"/>
<dbReference type="PANTHER" id="PTHR30065:SF1">
    <property type="entry name" value="SURFACE PRESENTATION OF ANTIGENS PROTEIN SPAR"/>
    <property type="match status" value="1"/>
</dbReference>
<evidence type="ECO:0000256" key="5">
    <source>
        <dbReference type="ARBA" id="ARBA00022989"/>
    </source>
</evidence>
<keyword evidence="8" id="KW-0969">Cilium</keyword>
<accession>A0A4V5PKE4</accession>
<feature type="transmembrane region" description="Helical" evidence="7">
    <location>
        <begin position="68"/>
        <end position="92"/>
    </location>
</feature>
<evidence type="ECO:0000256" key="7">
    <source>
        <dbReference type="SAM" id="Phobius"/>
    </source>
</evidence>
<comment type="subcellular location">
    <subcellularLocation>
        <location evidence="1">Cell membrane</location>
        <topology evidence="1">Multi-pass membrane protein</topology>
    </subcellularLocation>
</comment>
<dbReference type="Pfam" id="PF01311">
    <property type="entry name" value="Bac_export_1"/>
    <property type="match status" value="1"/>
</dbReference>
<dbReference type="Proteomes" id="UP000305539">
    <property type="component" value="Unassembled WGS sequence"/>
</dbReference>
<evidence type="ECO:0000256" key="4">
    <source>
        <dbReference type="ARBA" id="ARBA00022692"/>
    </source>
</evidence>
<sequence>MAIEVGTAWAMAALLLSLRIGPVLVLAPPFTQVRVPMRVRVCLALALAACFAAHASQGMPRLGYDGGAALLACAASELFLGLAIAFAFQAAFASLSFAGRMLDVQAGFGLAMVIDPGSRSQAPLFGTVLTLVAGVIFFAAGGHHELLRLIAASIESMPVGQAQLVGNPQAFIAYFGVIMGLGLSAVAAVTIALFLIDLTIAFLSRTLPQMNALMLGLQVKAIAALVVTSLSAGLLAPVALRLMRMALEFVPALD</sequence>
<dbReference type="GO" id="GO:0006605">
    <property type="term" value="P:protein targeting"/>
    <property type="evidence" value="ECO:0007669"/>
    <property type="project" value="InterPro"/>
</dbReference>
<feature type="transmembrane region" description="Helical" evidence="7">
    <location>
        <begin position="6"/>
        <end position="27"/>
    </location>
</feature>
<gene>
    <name evidence="8" type="ORF">FAZ69_11095</name>
</gene>
<keyword evidence="3" id="KW-1003">Cell membrane</keyword>
<comment type="caution">
    <text evidence="8">The sequence shown here is derived from an EMBL/GenBank/DDBJ whole genome shotgun (WGS) entry which is preliminary data.</text>
</comment>
<protein>
    <submittedName>
        <fullName evidence="8">Flagellar biosynthetic protein FliR</fullName>
    </submittedName>
</protein>
<evidence type="ECO:0000313" key="9">
    <source>
        <dbReference type="Proteomes" id="UP000305539"/>
    </source>
</evidence>
<dbReference type="InterPro" id="IPR002010">
    <property type="entry name" value="T3SS_IM_R"/>
</dbReference>
<feature type="transmembrane region" description="Helical" evidence="7">
    <location>
        <begin position="39"/>
        <end position="56"/>
    </location>
</feature>
<feature type="transmembrane region" description="Helical" evidence="7">
    <location>
        <begin position="217"/>
        <end position="240"/>
    </location>
</feature>
<keyword evidence="8" id="KW-0966">Cell projection</keyword>
<evidence type="ECO:0000313" key="8">
    <source>
        <dbReference type="EMBL" id="TKC89470.1"/>
    </source>
</evidence>
<evidence type="ECO:0000256" key="3">
    <source>
        <dbReference type="ARBA" id="ARBA00022475"/>
    </source>
</evidence>
<organism evidence="8 9">
    <name type="scientific">Trinickia terrae</name>
    <dbReference type="NCBI Taxonomy" id="2571161"/>
    <lineage>
        <taxon>Bacteria</taxon>
        <taxon>Pseudomonadati</taxon>
        <taxon>Pseudomonadota</taxon>
        <taxon>Betaproteobacteria</taxon>
        <taxon>Burkholderiales</taxon>
        <taxon>Burkholderiaceae</taxon>
        <taxon>Trinickia</taxon>
    </lineage>
</organism>
<dbReference type="OrthoDB" id="8808595at2"/>
<proteinExistence type="inferred from homology"/>
<dbReference type="PRINTS" id="PR00953">
    <property type="entry name" value="TYPE3IMRPROT"/>
</dbReference>
<feature type="transmembrane region" description="Helical" evidence="7">
    <location>
        <begin position="171"/>
        <end position="196"/>
    </location>
</feature>
<comment type="similarity">
    <text evidence="2">Belongs to the FliR/MopE/SpaR family.</text>
</comment>
<dbReference type="RefSeq" id="WP_136894262.1">
    <property type="nucleotide sequence ID" value="NZ_SWJE01000005.1"/>
</dbReference>
<keyword evidence="4 7" id="KW-0812">Transmembrane</keyword>
<name>A0A4V5PKE4_9BURK</name>
<keyword evidence="5 7" id="KW-1133">Transmembrane helix</keyword>
<keyword evidence="9" id="KW-1185">Reference proteome</keyword>
<keyword evidence="8" id="KW-0282">Flagellum</keyword>
<dbReference type="GO" id="GO:0005886">
    <property type="term" value="C:plasma membrane"/>
    <property type="evidence" value="ECO:0007669"/>
    <property type="project" value="UniProtKB-SubCell"/>
</dbReference>
<keyword evidence="6 7" id="KW-0472">Membrane</keyword>
<dbReference type="PANTHER" id="PTHR30065">
    <property type="entry name" value="FLAGELLAR BIOSYNTHETIC PROTEIN FLIR"/>
    <property type="match status" value="1"/>
</dbReference>
<dbReference type="EMBL" id="SWJE01000005">
    <property type="protein sequence ID" value="TKC89470.1"/>
    <property type="molecule type" value="Genomic_DNA"/>
</dbReference>
<evidence type="ECO:0000256" key="2">
    <source>
        <dbReference type="ARBA" id="ARBA00009772"/>
    </source>
</evidence>